<dbReference type="Proteomes" id="UP000053660">
    <property type="component" value="Unassembled WGS sequence"/>
</dbReference>
<name>A0A0B1SGA9_OESDE</name>
<dbReference type="AlphaFoldDB" id="A0A0B1SGA9"/>
<evidence type="ECO:0000256" key="1">
    <source>
        <dbReference type="SAM" id="MobiDB-lite"/>
    </source>
</evidence>
<sequence length="105" mass="12171">MLFYFGGAQSSMNNFFFRIYEYSFGKVDEIEKVQLKSELKLYAAAFFALALTFCTYSIFELFLTRKFYQSLDEFRPVPQADPSAPQPAFNPEFGQTPGKVYPNVR</sequence>
<evidence type="ECO:0000313" key="4">
    <source>
        <dbReference type="Proteomes" id="UP000053660"/>
    </source>
</evidence>
<organism evidence="3 4">
    <name type="scientific">Oesophagostomum dentatum</name>
    <name type="common">Nodular worm</name>
    <dbReference type="NCBI Taxonomy" id="61180"/>
    <lineage>
        <taxon>Eukaryota</taxon>
        <taxon>Metazoa</taxon>
        <taxon>Ecdysozoa</taxon>
        <taxon>Nematoda</taxon>
        <taxon>Chromadorea</taxon>
        <taxon>Rhabditida</taxon>
        <taxon>Rhabditina</taxon>
        <taxon>Rhabditomorpha</taxon>
        <taxon>Strongyloidea</taxon>
        <taxon>Strongylidae</taxon>
        <taxon>Oesophagostomum</taxon>
    </lineage>
</organism>
<keyword evidence="2" id="KW-0472">Membrane</keyword>
<feature type="transmembrane region" description="Helical" evidence="2">
    <location>
        <begin position="41"/>
        <end position="63"/>
    </location>
</feature>
<protein>
    <submittedName>
        <fullName evidence="3">Uncharacterized protein</fullName>
    </submittedName>
</protein>
<dbReference type="EMBL" id="KN581358">
    <property type="protein sequence ID" value="KHJ82210.1"/>
    <property type="molecule type" value="Genomic_DNA"/>
</dbReference>
<keyword evidence="4" id="KW-1185">Reference proteome</keyword>
<proteinExistence type="predicted"/>
<accession>A0A0B1SGA9</accession>
<feature type="region of interest" description="Disordered" evidence="1">
    <location>
        <begin position="78"/>
        <end position="105"/>
    </location>
</feature>
<evidence type="ECO:0000313" key="3">
    <source>
        <dbReference type="EMBL" id="KHJ82210.1"/>
    </source>
</evidence>
<dbReference type="OrthoDB" id="5809348at2759"/>
<evidence type="ECO:0000256" key="2">
    <source>
        <dbReference type="SAM" id="Phobius"/>
    </source>
</evidence>
<keyword evidence="2" id="KW-0812">Transmembrane</keyword>
<keyword evidence="2" id="KW-1133">Transmembrane helix</keyword>
<reference evidence="3 4" key="1">
    <citation type="submission" date="2014-03" db="EMBL/GenBank/DDBJ databases">
        <title>Draft genome of the hookworm Oesophagostomum dentatum.</title>
        <authorList>
            <person name="Mitreva M."/>
        </authorList>
    </citation>
    <scope>NUCLEOTIDE SEQUENCE [LARGE SCALE GENOMIC DNA]</scope>
    <source>
        <strain evidence="3 4">OD-Hann</strain>
    </source>
</reference>
<gene>
    <name evidence="3" type="ORF">OESDEN_18098</name>
</gene>